<dbReference type="Proteomes" id="UP001501736">
    <property type="component" value="Unassembled WGS sequence"/>
</dbReference>
<organism evidence="2 3">
    <name type="scientific">Nesterenkonia halobia</name>
    <dbReference type="NCBI Taxonomy" id="37922"/>
    <lineage>
        <taxon>Bacteria</taxon>
        <taxon>Bacillati</taxon>
        <taxon>Actinomycetota</taxon>
        <taxon>Actinomycetes</taxon>
        <taxon>Micrococcales</taxon>
        <taxon>Micrococcaceae</taxon>
        <taxon>Nesterenkonia</taxon>
    </lineage>
</organism>
<keyword evidence="3" id="KW-1185">Reference proteome</keyword>
<dbReference type="EMBL" id="BAAAYG010000003">
    <property type="protein sequence ID" value="GAA3282928.1"/>
    <property type="molecule type" value="Genomic_DNA"/>
</dbReference>
<dbReference type="SUPFAM" id="SSF102588">
    <property type="entry name" value="LmbE-like"/>
    <property type="match status" value="1"/>
</dbReference>
<evidence type="ECO:0000256" key="1">
    <source>
        <dbReference type="ARBA" id="ARBA00022833"/>
    </source>
</evidence>
<dbReference type="Pfam" id="PF02585">
    <property type="entry name" value="PIG-L"/>
    <property type="match status" value="1"/>
</dbReference>
<dbReference type="Gene3D" id="3.40.50.10320">
    <property type="entry name" value="LmbE-like"/>
    <property type="match status" value="1"/>
</dbReference>
<dbReference type="InterPro" id="IPR003737">
    <property type="entry name" value="GlcNAc_PI_deacetylase-related"/>
</dbReference>
<keyword evidence="1" id="KW-0862">Zinc</keyword>
<reference evidence="3" key="1">
    <citation type="journal article" date="2019" name="Int. J. Syst. Evol. Microbiol.">
        <title>The Global Catalogue of Microorganisms (GCM) 10K type strain sequencing project: providing services to taxonomists for standard genome sequencing and annotation.</title>
        <authorList>
            <consortium name="The Broad Institute Genomics Platform"/>
            <consortium name="The Broad Institute Genome Sequencing Center for Infectious Disease"/>
            <person name="Wu L."/>
            <person name="Ma J."/>
        </authorList>
    </citation>
    <scope>NUCLEOTIDE SEQUENCE [LARGE SCALE GENOMIC DNA]</scope>
    <source>
        <strain evidence="3">JCM 11483</strain>
    </source>
</reference>
<evidence type="ECO:0000313" key="3">
    <source>
        <dbReference type="Proteomes" id="UP001501736"/>
    </source>
</evidence>
<gene>
    <name evidence="2" type="ORF">GCM10020260_10850</name>
</gene>
<evidence type="ECO:0000313" key="2">
    <source>
        <dbReference type="EMBL" id="GAA3282928.1"/>
    </source>
</evidence>
<proteinExistence type="predicted"/>
<dbReference type="PANTHER" id="PTHR12993">
    <property type="entry name" value="N-ACETYLGLUCOSAMINYL-PHOSPHATIDYLINOSITOL DE-N-ACETYLASE-RELATED"/>
    <property type="match status" value="1"/>
</dbReference>
<sequence>MSLDTTLPLYDDSRLSRVLCVAAHPDDLEYGTSAAVARWTARGLHVSYLLLTAGEAGMRSRDPEEVGPLRAAEQRRACALVGVDDLLILDLPDGTLQADMETRRRIARRIREVRPELVVTQPWDLHVPWGLNHADHRAAGIATIDAVRDADNPWVFRDLMEQENLEPWAVSELMVIGAEPATHLIDVGGAPLEQGIASLEAHEEYLAELGDAGDVRGMLESATAEAAAASDVAGPTHALGATVHRMA</sequence>
<protein>
    <submittedName>
        <fullName evidence="2">PIG-L family deacetylase</fullName>
    </submittedName>
</protein>
<dbReference type="PANTHER" id="PTHR12993:SF28">
    <property type="entry name" value="LMBE FAMILY PROTEIN"/>
    <property type="match status" value="1"/>
</dbReference>
<comment type="caution">
    <text evidence="2">The sequence shown here is derived from an EMBL/GenBank/DDBJ whole genome shotgun (WGS) entry which is preliminary data.</text>
</comment>
<dbReference type="InterPro" id="IPR024078">
    <property type="entry name" value="LmbE-like_dom_sf"/>
</dbReference>
<accession>A0ABP6RBK1</accession>
<name>A0ABP6RBK1_9MICC</name>
<dbReference type="RefSeq" id="WP_344718961.1">
    <property type="nucleotide sequence ID" value="NZ_BAAAYG010000003.1"/>
</dbReference>